<feature type="region of interest" description="Disordered" evidence="1">
    <location>
        <begin position="55"/>
        <end position="74"/>
    </location>
</feature>
<evidence type="ECO:0000313" key="2">
    <source>
        <dbReference type="EMBL" id="KAF2724834.1"/>
    </source>
</evidence>
<organism evidence="2 3">
    <name type="scientific">Polychaeton citri CBS 116435</name>
    <dbReference type="NCBI Taxonomy" id="1314669"/>
    <lineage>
        <taxon>Eukaryota</taxon>
        <taxon>Fungi</taxon>
        <taxon>Dikarya</taxon>
        <taxon>Ascomycota</taxon>
        <taxon>Pezizomycotina</taxon>
        <taxon>Dothideomycetes</taxon>
        <taxon>Dothideomycetidae</taxon>
        <taxon>Capnodiales</taxon>
        <taxon>Capnodiaceae</taxon>
        <taxon>Polychaeton</taxon>
    </lineage>
</organism>
<evidence type="ECO:0000313" key="3">
    <source>
        <dbReference type="Proteomes" id="UP000799441"/>
    </source>
</evidence>
<gene>
    <name evidence="2" type="ORF">K431DRAFT_281794</name>
</gene>
<accession>A0A9P4QH83</accession>
<evidence type="ECO:0008006" key="4">
    <source>
        <dbReference type="Google" id="ProtNLM"/>
    </source>
</evidence>
<dbReference type="InterPro" id="IPR009097">
    <property type="entry name" value="Cyclic_Pdiesterase"/>
</dbReference>
<dbReference type="Gene3D" id="3.90.1140.10">
    <property type="entry name" value="Cyclic phosphodiesterase"/>
    <property type="match status" value="1"/>
</dbReference>
<dbReference type="Proteomes" id="UP000799441">
    <property type="component" value="Unassembled WGS sequence"/>
</dbReference>
<comment type="caution">
    <text evidence="2">The sequence shown here is derived from an EMBL/GenBank/DDBJ whole genome shotgun (WGS) entry which is preliminary data.</text>
</comment>
<dbReference type="EMBL" id="MU003770">
    <property type="protein sequence ID" value="KAF2724834.1"/>
    <property type="molecule type" value="Genomic_DNA"/>
</dbReference>
<reference evidence="2" key="1">
    <citation type="journal article" date="2020" name="Stud. Mycol.">
        <title>101 Dothideomycetes genomes: a test case for predicting lifestyles and emergence of pathogens.</title>
        <authorList>
            <person name="Haridas S."/>
            <person name="Albert R."/>
            <person name="Binder M."/>
            <person name="Bloem J."/>
            <person name="Labutti K."/>
            <person name="Salamov A."/>
            <person name="Andreopoulos B."/>
            <person name="Baker S."/>
            <person name="Barry K."/>
            <person name="Bills G."/>
            <person name="Bluhm B."/>
            <person name="Cannon C."/>
            <person name="Castanera R."/>
            <person name="Culley D."/>
            <person name="Daum C."/>
            <person name="Ezra D."/>
            <person name="Gonzalez J."/>
            <person name="Henrissat B."/>
            <person name="Kuo A."/>
            <person name="Liang C."/>
            <person name="Lipzen A."/>
            <person name="Lutzoni F."/>
            <person name="Magnuson J."/>
            <person name="Mondo S."/>
            <person name="Nolan M."/>
            <person name="Ohm R."/>
            <person name="Pangilinan J."/>
            <person name="Park H.-J."/>
            <person name="Ramirez L."/>
            <person name="Alfaro M."/>
            <person name="Sun H."/>
            <person name="Tritt A."/>
            <person name="Yoshinaga Y."/>
            <person name="Zwiers L.-H."/>
            <person name="Turgeon B."/>
            <person name="Goodwin S."/>
            <person name="Spatafora J."/>
            <person name="Crous P."/>
            <person name="Grigoriev I."/>
        </authorList>
    </citation>
    <scope>NUCLEOTIDE SEQUENCE</scope>
    <source>
        <strain evidence="2">CBS 116435</strain>
    </source>
</reference>
<dbReference type="SUPFAM" id="SSF55144">
    <property type="entry name" value="LigT-like"/>
    <property type="match status" value="1"/>
</dbReference>
<protein>
    <recommendedName>
        <fullName evidence="4">2'-5' RNA ligase superfamily-domain-containing protein</fullName>
    </recommendedName>
</protein>
<name>A0A9P4QH83_9PEZI</name>
<dbReference type="AlphaFoldDB" id="A0A9P4QH83"/>
<dbReference type="Pfam" id="PF13563">
    <property type="entry name" value="2_5_RNA_ligase2"/>
    <property type="match status" value="1"/>
</dbReference>
<proteinExistence type="predicted"/>
<dbReference type="OrthoDB" id="5364416at2759"/>
<sequence>MRVPSHAAFRNVSRGPSTSALRTSLCALTGCIPYKPPTTPRRIYSTQTAFPASKKHRANMSDPQQAHFQRGSPQGEEEEVYVLTLLTDAAHQSRMDNLRRAYFPPSRLKVGAHLTLFHALPHSQLSSTIKPLLTQVATDTAAFPITADQLTLTRNHKTIMVYLSGREGGVGQVTSLRERLREGWLGDGFLSDQDRQRSGRPHYTIMNKVPDLEEVARAFEEIRAGWQPDTGNVLGLALWAYNKGFWQLEEEFKFKRE</sequence>
<keyword evidence="3" id="KW-1185">Reference proteome</keyword>
<evidence type="ECO:0000256" key="1">
    <source>
        <dbReference type="SAM" id="MobiDB-lite"/>
    </source>
</evidence>